<protein>
    <submittedName>
        <fullName evidence="8">Thiamine pyrophosphate-binding protein</fullName>
    </submittedName>
</protein>
<dbReference type="CDD" id="cd07035">
    <property type="entry name" value="TPP_PYR_POX_like"/>
    <property type="match status" value="1"/>
</dbReference>
<dbReference type="PROSITE" id="PS00187">
    <property type="entry name" value="TPP_ENZYMES"/>
    <property type="match status" value="1"/>
</dbReference>
<evidence type="ECO:0000256" key="3">
    <source>
        <dbReference type="ARBA" id="ARBA00023052"/>
    </source>
</evidence>
<dbReference type="CDD" id="cd00568">
    <property type="entry name" value="TPP_enzymes"/>
    <property type="match status" value="1"/>
</dbReference>
<dbReference type="Gene3D" id="3.40.50.970">
    <property type="match status" value="2"/>
</dbReference>
<dbReference type="InterPro" id="IPR029061">
    <property type="entry name" value="THDP-binding"/>
</dbReference>
<dbReference type="SUPFAM" id="SSF52518">
    <property type="entry name" value="Thiamin diphosphate-binding fold (THDP-binding)"/>
    <property type="match status" value="2"/>
</dbReference>
<evidence type="ECO:0000259" key="7">
    <source>
        <dbReference type="Pfam" id="PF02776"/>
    </source>
</evidence>
<dbReference type="GO" id="GO:0000287">
    <property type="term" value="F:magnesium ion binding"/>
    <property type="evidence" value="ECO:0007669"/>
    <property type="project" value="InterPro"/>
</dbReference>
<name>A0A5C8PJY9_9HYPH</name>
<sequence length="575" mass="60106">MRRTAMSSAIRQEGNVQRVPTHQILAEDIKALGVEQVFGLMSDDTAVFATALDSSGVRFYGARHENNAIAMAEGFASATGKLGIAVIGRGPATANSLHGATYANRTGSKVLIIYGEAAAAAGAANTMGPDYKSFNATGVLGAAGIRVFAASSPGTARAALADAAGTAMQGGLAALLLPTSVQLADMEITAGVPAPTPRPPRAAPVAPRPQAIAAAASLLQQSRKPLIIAGVGAHRAGAKAAIEALAERIGALMVTTVRAKDMFRGHPGDLGIIGSFSHSAGRRLIDQADCVLVFGASLNLLTMSFGHALPKVPLIHVDAVRGNIGRWQAADLAVVGDARLAAEALLEALPAGSNAERPFHAEATRRFLADFDPAKDFQPANTPRTLDHRSLGVALDRLLPQQRNLVYDAGNFLGIVPYLSVPNPGHFKFTSDFASIGMGFGTALGVARGRPDETTVLVVGDGGFLMTMGELETVVREDLPLVIVLMNDCAYGAELHFLKLRNLPVAKSVFPDVDFAPIAEAFGFRAATVRTLDELQSLASLLAKPDGPVFLDCKLNAAVAAPFMSEVHEHETRQR</sequence>
<dbReference type="OrthoDB" id="4494979at2"/>
<dbReference type="InterPro" id="IPR000399">
    <property type="entry name" value="TPP-bd_CS"/>
</dbReference>
<dbReference type="GO" id="GO:0050660">
    <property type="term" value="F:flavin adenine dinucleotide binding"/>
    <property type="evidence" value="ECO:0007669"/>
    <property type="project" value="TreeGrafter"/>
</dbReference>
<dbReference type="PANTHER" id="PTHR18968">
    <property type="entry name" value="THIAMINE PYROPHOSPHATE ENZYMES"/>
    <property type="match status" value="1"/>
</dbReference>
<dbReference type="GO" id="GO:0003984">
    <property type="term" value="F:acetolactate synthase activity"/>
    <property type="evidence" value="ECO:0007669"/>
    <property type="project" value="TreeGrafter"/>
</dbReference>
<comment type="caution">
    <text evidence="8">The sequence shown here is derived from an EMBL/GenBank/DDBJ whole genome shotgun (WGS) entry which is preliminary data.</text>
</comment>
<dbReference type="GO" id="GO:0009099">
    <property type="term" value="P:L-valine biosynthetic process"/>
    <property type="evidence" value="ECO:0007669"/>
    <property type="project" value="TreeGrafter"/>
</dbReference>
<organism evidence="8 9">
    <name type="scientific">Vineibacter terrae</name>
    <dbReference type="NCBI Taxonomy" id="2586908"/>
    <lineage>
        <taxon>Bacteria</taxon>
        <taxon>Pseudomonadati</taxon>
        <taxon>Pseudomonadota</taxon>
        <taxon>Alphaproteobacteria</taxon>
        <taxon>Hyphomicrobiales</taxon>
        <taxon>Vineibacter</taxon>
    </lineage>
</organism>
<comment type="cofactor">
    <cofactor evidence="1">
        <name>thiamine diphosphate</name>
        <dbReference type="ChEBI" id="CHEBI:58937"/>
    </cofactor>
</comment>
<evidence type="ECO:0000313" key="9">
    <source>
        <dbReference type="Proteomes" id="UP000321638"/>
    </source>
</evidence>
<dbReference type="PANTHER" id="PTHR18968:SF13">
    <property type="entry name" value="ACETOLACTATE SYNTHASE CATALYTIC SUBUNIT, MITOCHONDRIAL"/>
    <property type="match status" value="1"/>
</dbReference>
<dbReference type="InterPro" id="IPR045229">
    <property type="entry name" value="TPP_enz"/>
</dbReference>
<feature type="domain" description="Thiamine pyrophosphate enzyme N-terminal TPP-binding" evidence="7">
    <location>
        <begin position="23"/>
        <end position="120"/>
    </location>
</feature>
<keyword evidence="9" id="KW-1185">Reference proteome</keyword>
<dbReference type="GO" id="GO:0030976">
    <property type="term" value="F:thiamine pyrophosphate binding"/>
    <property type="evidence" value="ECO:0007669"/>
    <property type="project" value="InterPro"/>
</dbReference>
<evidence type="ECO:0000256" key="4">
    <source>
        <dbReference type="RuleBase" id="RU362132"/>
    </source>
</evidence>
<keyword evidence="3 4" id="KW-0786">Thiamine pyrophosphate</keyword>
<dbReference type="InterPro" id="IPR011766">
    <property type="entry name" value="TPP_enzyme_TPP-bd"/>
</dbReference>
<evidence type="ECO:0000313" key="8">
    <source>
        <dbReference type="EMBL" id="TXL73963.1"/>
    </source>
</evidence>
<proteinExistence type="inferred from homology"/>
<evidence type="ECO:0000256" key="1">
    <source>
        <dbReference type="ARBA" id="ARBA00001964"/>
    </source>
</evidence>
<gene>
    <name evidence="8" type="ORF">FHP25_18735</name>
</gene>
<dbReference type="EMBL" id="VDUZ01000021">
    <property type="protein sequence ID" value="TXL73963.1"/>
    <property type="molecule type" value="Genomic_DNA"/>
</dbReference>
<feature type="domain" description="Thiamine pyrophosphate enzyme TPP-binding" evidence="6">
    <location>
        <begin position="415"/>
        <end position="553"/>
    </location>
</feature>
<evidence type="ECO:0000259" key="5">
    <source>
        <dbReference type="Pfam" id="PF00205"/>
    </source>
</evidence>
<comment type="similarity">
    <text evidence="2 4">Belongs to the TPP enzyme family.</text>
</comment>
<dbReference type="Pfam" id="PF00205">
    <property type="entry name" value="TPP_enzyme_M"/>
    <property type="match status" value="1"/>
</dbReference>
<dbReference type="InterPro" id="IPR012000">
    <property type="entry name" value="Thiamin_PyroP_enz_cen_dom"/>
</dbReference>
<dbReference type="Gene3D" id="3.40.50.1220">
    <property type="entry name" value="TPP-binding domain"/>
    <property type="match status" value="1"/>
</dbReference>
<evidence type="ECO:0000259" key="6">
    <source>
        <dbReference type="Pfam" id="PF02775"/>
    </source>
</evidence>
<evidence type="ECO:0000256" key="2">
    <source>
        <dbReference type="ARBA" id="ARBA00007812"/>
    </source>
</evidence>
<feature type="domain" description="Thiamine pyrophosphate enzyme central" evidence="5">
    <location>
        <begin position="212"/>
        <end position="345"/>
    </location>
</feature>
<reference evidence="8 9" key="1">
    <citation type="submission" date="2019-06" db="EMBL/GenBank/DDBJ databases">
        <title>New taxonomy in bacterial strain CC-CFT640, isolated from vineyard.</title>
        <authorList>
            <person name="Lin S.-Y."/>
            <person name="Tsai C.-F."/>
            <person name="Young C.-C."/>
        </authorList>
    </citation>
    <scope>NUCLEOTIDE SEQUENCE [LARGE SCALE GENOMIC DNA]</scope>
    <source>
        <strain evidence="8 9">CC-CFT640</strain>
    </source>
</reference>
<dbReference type="Pfam" id="PF02775">
    <property type="entry name" value="TPP_enzyme_C"/>
    <property type="match status" value="1"/>
</dbReference>
<dbReference type="InterPro" id="IPR012001">
    <property type="entry name" value="Thiamin_PyroP_enz_TPP-bd_dom"/>
</dbReference>
<dbReference type="GO" id="GO:0005948">
    <property type="term" value="C:acetolactate synthase complex"/>
    <property type="evidence" value="ECO:0007669"/>
    <property type="project" value="TreeGrafter"/>
</dbReference>
<accession>A0A5C8PJY9</accession>
<dbReference type="InterPro" id="IPR029035">
    <property type="entry name" value="DHS-like_NAD/FAD-binding_dom"/>
</dbReference>
<dbReference type="AlphaFoldDB" id="A0A5C8PJY9"/>
<dbReference type="GO" id="GO:0009097">
    <property type="term" value="P:isoleucine biosynthetic process"/>
    <property type="evidence" value="ECO:0007669"/>
    <property type="project" value="TreeGrafter"/>
</dbReference>
<dbReference type="Proteomes" id="UP000321638">
    <property type="component" value="Unassembled WGS sequence"/>
</dbReference>
<dbReference type="SUPFAM" id="SSF52467">
    <property type="entry name" value="DHS-like NAD/FAD-binding domain"/>
    <property type="match status" value="1"/>
</dbReference>
<dbReference type="Pfam" id="PF02776">
    <property type="entry name" value="TPP_enzyme_N"/>
    <property type="match status" value="1"/>
</dbReference>